<evidence type="ECO:0000313" key="8">
    <source>
        <dbReference type="Proteomes" id="UP000291106"/>
    </source>
</evidence>
<dbReference type="NCBIfam" id="TIGR01780">
    <property type="entry name" value="SSADH"/>
    <property type="match status" value="1"/>
</dbReference>
<keyword evidence="2 4" id="KW-0560">Oxidoreductase</keyword>
<feature type="compositionally biased region" description="Low complexity" evidence="5">
    <location>
        <begin position="1"/>
        <end position="14"/>
    </location>
</feature>
<proteinExistence type="inferred from homology"/>
<dbReference type="SUPFAM" id="SSF53720">
    <property type="entry name" value="ALDH-like"/>
    <property type="match status" value="1"/>
</dbReference>
<accession>A0A411PF52</accession>
<dbReference type="EMBL" id="CP036200">
    <property type="protein sequence ID" value="QBF82104.1"/>
    <property type="molecule type" value="Genomic_DNA"/>
</dbReference>
<feature type="region of interest" description="Disordered" evidence="5">
    <location>
        <begin position="1"/>
        <end position="23"/>
    </location>
</feature>
<dbReference type="GO" id="GO:0005829">
    <property type="term" value="C:cytosol"/>
    <property type="evidence" value="ECO:0007669"/>
    <property type="project" value="TreeGrafter"/>
</dbReference>
<dbReference type="CDD" id="cd07103">
    <property type="entry name" value="ALDH_F5_SSADH_GabD"/>
    <property type="match status" value="1"/>
</dbReference>
<dbReference type="PROSITE" id="PS00687">
    <property type="entry name" value="ALDEHYDE_DEHYDR_GLU"/>
    <property type="match status" value="1"/>
</dbReference>
<dbReference type="OrthoDB" id="9812625at2"/>
<dbReference type="Gene3D" id="3.40.309.10">
    <property type="entry name" value="Aldehyde Dehydrogenase, Chain A, domain 2"/>
    <property type="match status" value="1"/>
</dbReference>
<evidence type="ECO:0000256" key="5">
    <source>
        <dbReference type="SAM" id="MobiDB-lite"/>
    </source>
</evidence>
<keyword evidence="8" id="KW-1185">Reference proteome</keyword>
<dbReference type="FunFam" id="3.40.309.10:FF:000004">
    <property type="entry name" value="Succinate-semialdehyde dehydrogenase I"/>
    <property type="match status" value="1"/>
</dbReference>
<dbReference type="RefSeq" id="WP_130598077.1">
    <property type="nucleotide sequence ID" value="NZ_CP036200.1"/>
</dbReference>
<dbReference type="InterPro" id="IPR029510">
    <property type="entry name" value="Ald_DH_CS_GLU"/>
</dbReference>
<organism evidence="7 8">
    <name type="scientific">Shewanella maritima</name>
    <dbReference type="NCBI Taxonomy" id="2520507"/>
    <lineage>
        <taxon>Bacteria</taxon>
        <taxon>Pseudomonadati</taxon>
        <taxon>Pseudomonadota</taxon>
        <taxon>Gammaproteobacteria</taxon>
        <taxon>Alteromonadales</taxon>
        <taxon>Shewanellaceae</taxon>
        <taxon>Shewanella</taxon>
    </lineage>
</organism>
<dbReference type="InterPro" id="IPR050740">
    <property type="entry name" value="Aldehyde_DH_Superfamily"/>
</dbReference>
<feature type="active site" evidence="3">
    <location>
        <position position="286"/>
    </location>
</feature>
<protein>
    <submittedName>
        <fullName evidence="7">NAD-dependent succinate-semialdehyde dehydrogenase</fullName>
    </submittedName>
</protein>
<dbReference type="FunFam" id="3.40.605.10:FF:000005">
    <property type="entry name" value="Succinate-semialdehyde dehydrogenase I"/>
    <property type="match status" value="1"/>
</dbReference>
<dbReference type="InterPro" id="IPR010102">
    <property type="entry name" value="Succ_semiAld_DH"/>
</dbReference>
<comment type="similarity">
    <text evidence="1 4">Belongs to the aldehyde dehydrogenase family.</text>
</comment>
<dbReference type="PANTHER" id="PTHR43353:SF5">
    <property type="entry name" value="SUCCINATE-SEMIALDEHYDE DEHYDROGENASE, MITOCHONDRIAL"/>
    <property type="match status" value="1"/>
</dbReference>
<reference evidence="7 8" key="1">
    <citation type="submission" date="2019-02" db="EMBL/GenBank/DDBJ databases">
        <title>Shewanella sp. D4-2 isolated from Dokdo Island.</title>
        <authorList>
            <person name="Baek K."/>
        </authorList>
    </citation>
    <scope>NUCLEOTIDE SEQUENCE [LARGE SCALE GENOMIC DNA]</scope>
    <source>
        <strain evidence="7 8">D4-2</strain>
    </source>
</reference>
<evidence type="ECO:0000256" key="1">
    <source>
        <dbReference type="ARBA" id="ARBA00009986"/>
    </source>
</evidence>
<dbReference type="PANTHER" id="PTHR43353">
    <property type="entry name" value="SUCCINATE-SEMIALDEHYDE DEHYDROGENASE, MITOCHONDRIAL"/>
    <property type="match status" value="1"/>
</dbReference>
<feature type="domain" description="Aldehyde dehydrogenase" evidence="6">
    <location>
        <begin position="50"/>
        <end position="505"/>
    </location>
</feature>
<evidence type="ECO:0000256" key="3">
    <source>
        <dbReference type="PROSITE-ProRule" id="PRU10007"/>
    </source>
</evidence>
<dbReference type="PROSITE" id="PS00070">
    <property type="entry name" value="ALDEHYDE_DEHYDR_CYS"/>
    <property type="match status" value="1"/>
</dbReference>
<evidence type="ECO:0000256" key="2">
    <source>
        <dbReference type="ARBA" id="ARBA00023002"/>
    </source>
</evidence>
<sequence>MNSPINSPKNSSTKSPKKSLKNREESTLKLLPKLAGNPLFKLQCYISGKWCDGEGGETDAVINPATSEVIGYSPKISETQLSQAMIFSQQAQTSWQAQTAKHRSALLQKWYELIVANQESLAQIITTEQGKPLAEAIAEVNYAASYVQWYAEQAKRVYGEVIPAHQAQLQLTVVKQAVGVCAAITPWNFPAAMIARKAAPALAAGCAIIVKPAPATPFTAFALASLAEQAGIPAGLFNVVTGDAVMIGEQFCQNPIIKKLSFTGSTAVGQQLIRQSASNVTKLSLELGGNAPFIVMDDAIIEDAVDGLIQSKFRNSGQTCVCANRIYVHRAIYAEFCQQFTNKVAKLNLGNGFDNDVHLGPLINQAAVEKVQQHVDDAIANGATLVCGGKATKGLFYPATIITNASHGMRFAREETFGPVAAIIAFDDIEQVINYANDTPFGLAAYVYSQNVSHIHRFGAELAYGMVGINTGLISTEVAPFGGIKASGYGREGGKEGIEEYLVQKYLCQGR</sequence>
<gene>
    <name evidence="7" type="ORF">EXU30_04820</name>
</gene>
<evidence type="ECO:0000313" key="7">
    <source>
        <dbReference type="EMBL" id="QBF82104.1"/>
    </source>
</evidence>
<dbReference type="Pfam" id="PF00171">
    <property type="entry name" value="Aldedh"/>
    <property type="match status" value="1"/>
</dbReference>
<dbReference type="InterPro" id="IPR016161">
    <property type="entry name" value="Ald_DH/histidinol_DH"/>
</dbReference>
<dbReference type="InterPro" id="IPR016162">
    <property type="entry name" value="Ald_DH_N"/>
</dbReference>
<dbReference type="GO" id="GO:0009450">
    <property type="term" value="P:gamma-aminobutyric acid catabolic process"/>
    <property type="evidence" value="ECO:0007669"/>
    <property type="project" value="InterPro"/>
</dbReference>
<evidence type="ECO:0000259" key="6">
    <source>
        <dbReference type="Pfam" id="PF00171"/>
    </source>
</evidence>
<dbReference type="AlphaFoldDB" id="A0A411PF52"/>
<dbReference type="Proteomes" id="UP000291106">
    <property type="component" value="Chromosome"/>
</dbReference>
<dbReference type="InterPro" id="IPR016163">
    <property type="entry name" value="Ald_DH_C"/>
</dbReference>
<evidence type="ECO:0000256" key="4">
    <source>
        <dbReference type="RuleBase" id="RU003345"/>
    </source>
</evidence>
<dbReference type="InterPro" id="IPR016160">
    <property type="entry name" value="Ald_DH_CS_CYS"/>
</dbReference>
<dbReference type="KEGG" id="smai:EXU30_04820"/>
<dbReference type="InterPro" id="IPR015590">
    <property type="entry name" value="Aldehyde_DH_dom"/>
</dbReference>
<name>A0A411PF52_9GAMM</name>
<dbReference type="GO" id="GO:0004777">
    <property type="term" value="F:succinate-semialdehyde dehydrogenase (NAD+) activity"/>
    <property type="evidence" value="ECO:0007669"/>
    <property type="project" value="TreeGrafter"/>
</dbReference>
<dbReference type="Gene3D" id="3.40.605.10">
    <property type="entry name" value="Aldehyde Dehydrogenase, Chain A, domain 1"/>
    <property type="match status" value="1"/>
</dbReference>